<dbReference type="PANTHER" id="PTHR46825">
    <property type="entry name" value="D-ALANYL-D-ALANINE-CARBOXYPEPTIDASE/ENDOPEPTIDASE AMPH"/>
    <property type="match status" value="1"/>
</dbReference>
<keyword evidence="4" id="KW-1185">Reference proteome</keyword>
<dbReference type="Pfam" id="PF00144">
    <property type="entry name" value="Beta-lactamase"/>
    <property type="match status" value="1"/>
</dbReference>
<dbReference type="EMBL" id="CP040812">
    <property type="protein sequence ID" value="QCY69020.1"/>
    <property type="molecule type" value="Genomic_DNA"/>
</dbReference>
<evidence type="ECO:0000313" key="3">
    <source>
        <dbReference type="EMBL" id="QCY69020.1"/>
    </source>
</evidence>
<keyword evidence="1" id="KW-0732">Signal</keyword>
<dbReference type="OrthoDB" id="9793489at2"/>
<dbReference type="AlphaFoldDB" id="A0A5B7X188"/>
<gene>
    <name evidence="3" type="ORF">FHG64_06145</name>
</gene>
<evidence type="ECO:0000259" key="2">
    <source>
        <dbReference type="Pfam" id="PF00144"/>
    </source>
</evidence>
<evidence type="ECO:0000256" key="1">
    <source>
        <dbReference type="SAM" id="SignalP"/>
    </source>
</evidence>
<dbReference type="InterPro" id="IPR001466">
    <property type="entry name" value="Beta-lactam-related"/>
</dbReference>
<protein>
    <submittedName>
        <fullName evidence="3">Serine hydrolase</fullName>
    </submittedName>
</protein>
<reference evidence="3 4" key="1">
    <citation type="submission" date="2019-06" db="EMBL/GenBank/DDBJ databases">
        <title>Complete genome sequence of Antarcticibacterium flavum KCTC 52984T from an Antarctic marine sediment.</title>
        <authorList>
            <person name="Lee Y.M."/>
            <person name="Shin S.C."/>
        </authorList>
    </citation>
    <scope>NUCLEOTIDE SEQUENCE [LARGE SCALE GENOMIC DNA]</scope>
    <source>
        <strain evidence="3 4">KCTC 52984</strain>
    </source>
</reference>
<organism evidence="3 4">
    <name type="scientific">Antarcticibacterium flavum</name>
    <dbReference type="NCBI Taxonomy" id="2058175"/>
    <lineage>
        <taxon>Bacteria</taxon>
        <taxon>Pseudomonadati</taxon>
        <taxon>Bacteroidota</taxon>
        <taxon>Flavobacteriia</taxon>
        <taxon>Flavobacteriales</taxon>
        <taxon>Flavobacteriaceae</taxon>
        <taxon>Antarcticibacterium</taxon>
    </lineage>
</organism>
<dbReference type="Gene3D" id="2.60.120.380">
    <property type="match status" value="1"/>
</dbReference>
<dbReference type="Proteomes" id="UP000309016">
    <property type="component" value="Chromosome"/>
</dbReference>
<dbReference type="GO" id="GO:0016787">
    <property type="term" value="F:hydrolase activity"/>
    <property type="evidence" value="ECO:0007669"/>
    <property type="project" value="UniProtKB-KW"/>
</dbReference>
<evidence type="ECO:0000313" key="4">
    <source>
        <dbReference type="Proteomes" id="UP000309016"/>
    </source>
</evidence>
<accession>A0A5B7X188</accession>
<dbReference type="InterPro" id="IPR050491">
    <property type="entry name" value="AmpC-like"/>
</dbReference>
<dbReference type="PANTHER" id="PTHR46825:SF9">
    <property type="entry name" value="BETA-LACTAMASE-RELATED DOMAIN-CONTAINING PROTEIN"/>
    <property type="match status" value="1"/>
</dbReference>
<dbReference type="KEGG" id="afla:FHG64_06145"/>
<name>A0A5B7X188_9FLAO</name>
<feature type="signal peptide" evidence="1">
    <location>
        <begin position="1"/>
        <end position="20"/>
    </location>
</feature>
<dbReference type="Gene3D" id="3.40.710.10">
    <property type="entry name" value="DD-peptidase/beta-lactamase superfamily"/>
    <property type="match status" value="1"/>
</dbReference>
<proteinExistence type="predicted"/>
<dbReference type="SUPFAM" id="SSF56601">
    <property type="entry name" value="beta-lactamase/transpeptidase-like"/>
    <property type="match status" value="1"/>
</dbReference>
<feature type="chain" id="PRO_5022834960" evidence="1">
    <location>
        <begin position="21"/>
        <end position="667"/>
    </location>
</feature>
<sequence>MRTKNLLVIVLFFCLGLTFSQTPDKEVRLTLDKEISDSLHSKNKHSYSIELDSAQFVHGFINQKTVDVAVKILNPKGETAAQYDGPGRGNEYFYFETKSAGKYTVQVNPFEESQGRYSINLTKVEPLAKEPGKRISQYMTPYSRKDVPGAAVLVLKDDKILFQEAYGMANLTYQIPFEVSTPTNIGSTSKQFTAFAIQLLADRGKISLDDDIRKYFPEIPDFGNTVTIRHLLTHTSGYREFLNTLGMTGRSLNSPMENEMIFKILKNQPELQNEPGAEWNYNNTGYVLAAALVAKVTEVPFPEWMQKNVFQPLGMKNTIVRANQNEVVPGRSQGYNMDEDGKYQEVEDLGGAMGAGGIYTTLEDLAKWVRNFRDPKVGNAKIFKEMTTPFVLKNGDTTNYGLGLFIEEKNGMKVIHHGGADVAHRSMLMYYPDINAAVITQSNNANFDGNSVEKIGKLYFPEYYKEKENGKRQDTAKGSTAEFDYDVEKFDALTGRYELEVAPGFVLTFKRDEDRIYTQGTGQPEIDIKAVSDSVFHLQGVNAKVTFHLKENGSADSLTLHQNGNHIAKRITWDPDVAALKEFTGKFYSPEIETVYNVDVIDENLVVTTYQVTDKVKLSPTDKDSFGGEFPLAEVKFLRDDNGNIKGFDASNGRSRGIRFEKMKDLE</sequence>
<keyword evidence="3" id="KW-0378">Hydrolase</keyword>
<feature type="domain" description="Beta-lactamase-related" evidence="2">
    <location>
        <begin position="137"/>
        <end position="446"/>
    </location>
</feature>
<dbReference type="InterPro" id="IPR012338">
    <property type="entry name" value="Beta-lactam/transpept-like"/>
</dbReference>